<evidence type="ECO:0000256" key="3">
    <source>
        <dbReference type="ARBA" id="ARBA00022989"/>
    </source>
</evidence>
<dbReference type="EMBL" id="MU826350">
    <property type="protein sequence ID" value="KAJ7381416.1"/>
    <property type="molecule type" value="Genomic_DNA"/>
</dbReference>
<name>A0A9X0CZP0_9CNID</name>
<evidence type="ECO:0000256" key="1">
    <source>
        <dbReference type="ARBA" id="ARBA00004141"/>
    </source>
</evidence>
<keyword evidence="7" id="KW-0807">Transducer</keyword>
<gene>
    <name evidence="11" type="ORF">OS493_001551</name>
</gene>
<accession>A0A9X0CZP0</accession>
<feature type="region of interest" description="Disordered" evidence="8">
    <location>
        <begin position="192"/>
        <end position="213"/>
    </location>
</feature>
<feature type="domain" description="G-protein coupled receptors family 1 profile" evidence="10">
    <location>
        <begin position="1"/>
        <end position="167"/>
    </location>
</feature>
<dbReference type="GO" id="GO:0005886">
    <property type="term" value="C:plasma membrane"/>
    <property type="evidence" value="ECO:0007669"/>
    <property type="project" value="TreeGrafter"/>
</dbReference>
<keyword evidence="6" id="KW-0675">Receptor</keyword>
<feature type="transmembrane region" description="Helical" evidence="9">
    <location>
        <begin position="12"/>
        <end position="33"/>
    </location>
</feature>
<evidence type="ECO:0000256" key="6">
    <source>
        <dbReference type="ARBA" id="ARBA00023170"/>
    </source>
</evidence>
<dbReference type="SUPFAM" id="SSF81321">
    <property type="entry name" value="Family A G protein-coupled receptor-like"/>
    <property type="match status" value="1"/>
</dbReference>
<dbReference type="InterPro" id="IPR017452">
    <property type="entry name" value="GPCR_Rhodpsn_7TM"/>
</dbReference>
<evidence type="ECO:0000313" key="12">
    <source>
        <dbReference type="Proteomes" id="UP001163046"/>
    </source>
</evidence>
<comment type="subcellular location">
    <subcellularLocation>
        <location evidence="1">Membrane</location>
        <topology evidence="1">Multi-pass membrane protein</topology>
    </subcellularLocation>
</comment>
<dbReference type="PANTHER" id="PTHR45695">
    <property type="entry name" value="LEUCOKININ RECEPTOR-RELATED"/>
    <property type="match status" value="1"/>
</dbReference>
<comment type="caution">
    <text evidence="11">The sequence shown here is derived from an EMBL/GenBank/DDBJ whole genome shotgun (WGS) entry which is preliminary data.</text>
</comment>
<evidence type="ECO:0000256" key="2">
    <source>
        <dbReference type="ARBA" id="ARBA00022692"/>
    </source>
</evidence>
<dbReference type="OrthoDB" id="5960112at2759"/>
<evidence type="ECO:0000313" key="11">
    <source>
        <dbReference type="EMBL" id="KAJ7381416.1"/>
    </source>
</evidence>
<protein>
    <recommendedName>
        <fullName evidence="10">G-protein coupled receptors family 1 profile domain-containing protein</fullName>
    </recommendedName>
</protein>
<evidence type="ECO:0000256" key="4">
    <source>
        <dbReference type="ARBA" id="ARBA00023040"/>
    </source>
</evidence>
<evidence type="ECO:0000256" key="7">
    <source>
        <dbReference type="ARBA" id="ARBA00023224"/>
    </source>
</evidence>
<dbReference type="PANTHER" id="PTHR45695:SF9">
    <property type="entry name" value="LEUCOKININ RECEPTOR"/>
    <property type="match status" value="1"/>
</dbReference>
<evidence type="ECO:0000259" key="10">
    <source>
        <dbReference type="PROSITE" id="PS50262"/>
    </source>
</evidence>
<proteinExistence type="predicted"/>
<keyword evidence="12" id="KW-1185">Reference proteome</keyword>
<evidence type="ECO:0000256" key="5">
    <source>
        <dbReference type="ARBA" id="ARBA00023136"/>
    </source>
</evidence>
<evidence type="ECO:0000256" key="9">
    <source>
        <dbReference type="SAM" id="Phobius"/>
    </source>
</evidence>
<dbReference type="Gene3D" id="1.20.1070.10">
    <property type="entry name" value="Rhodopsin 7-helix transmembrane proteins"/>
    <property type="match status" value="1"/>
</dbReference>
<dbReference type="Pfam" id="PF00001">
    <property type="entry name" value="7tm_1"/>
    <property type="match status" value="1"/>
</dbReference>
<feature type="transmembrane region" description="Helical" evidence="9">
    <location>
        <begin position="150"/>
        <end position="171"/>
    </location>
</feature>
<sequence>MKVHLISSRFRAFAIASTWVVAMAGDFLFLYFFQLVELKNGEIYCTPLYNSPSSYLTFTRVYTALFHITPLVVMTILYCVIAVTLGRQDKALQCRAVHQKDQRKRRAIKMSVCIVAAFYICSLPMLLLFLLLEYMNDTTVPCLFSKVLMFLAYSALFLSSAINPVICMTFVQSYRRGLKEIFNRCCKQPDENGRTRGNNSSRNQTNPENGRES</sequence>
<keyword evidence="2 9" id="KW-0812">Transmembrane</keyword>
<dbReference type="CDD" id="cd00637">
    <property type="entry name" value="7tm_classA_rhodopsin-like"/>
    <property type="match status" value="1"/>
</dbReference>
<dbReference type="PROSITE" id="PS50262">
    <property type="entry name" value="G_PROTEIN_RECEP_F1_2"/>
    <property type="match status" value="1"/>
</dbReference>
<keyword evidence="5 9" id="KW-0472">Membrane</keyword>
<reference evidence="11" key="1">
    <citation type="submission" date="2023-01" db="EMBL/GenBank/DDBJ databases">
        <title>Genome assembly of the deep-sea coral Lophelia pertusa.</title>
        <authorList>
            <person name="Herrera S."/>
            <person name="Cordes E."/>
        </authorList>
    </citation>
    <scope>NUCLEOTIDE SEQUENCE</scope>
    <source>
        <strain evidence="11">USNM1676648</strain>
        <tissue evidence="11">Polyp</tissue>
    </source>
</reference>
<dbReference type="GO" id="GO:0004930">
    <property type="term" value="F:G protein-coupled receptor activity"/>
    <property type="evidence" value="ECO:0007669"/>
    <property type="project" value="UniProtKB-KW"/>
</dbReference>
<feature type="transmembrane region" description="Helical" evidence="9">
    <location>
        <begin position="64"/>
        <end position="86"/>
    </location>
</feature>
<keyword evidence="4" id="KW-0297">G-protein coupled receptor</keyword>
<dbReference type="PRINTS" id="PR00237">
    <property type="entry name" value="GPCRRHODOPSN"/>
</dbReference>
<dbReference type="InterPro" id="IPR000276">
    <property type="entry name" value="GPCR_Rhodpsn"/>
</dbReference>
<evidence type="ECO:0000256" key="8">
    <source>
        <dbReference type="SAM" id="MobiDB-lite"/>
    </source>
</evidence>
<organism evidence="11 12">
    <name type="scientific">Desmophyllum pertusum</name>
    <dbReference type="NCBI Taxonomy" id="174260"/>
    <lineage>
        <taxon>Eukaryota</taxon>
        <taxon>Metazoa</taxon>
        <taxon>Cnidaria</taxon>
        <taxon>Anthozoa</taxon>
        <taxon>Hexacorallia</taxon>
        <taxon>Scleractinia</taxon>
        <taxon>Caryophylliina</taxon>
        <taxon>Caryophylliidae</taxon>
        <taxon>Desmophyllum</taxon>
    </lineage>
</organism>
<feature type="compositionally biased region" description="Low complexity" evidence="8">
    <location>
        <begin position="195"/>
        <end position="206"/>
    </location>
</feature>
<dbReference type="AlphaFoldDB" id="A0A9X0CZP0"/>
<keyword evidence="3 9" id="KW-1133">Transmembrane helix</keyword>
<feature type="transmembrane region" description="Helical" evidence="9">
    <location>
        <begin position="107"/>
        <end position="130"/>
    </location>
</feature>
<dbReference type="Proteomes" id="UP001163046">
    <property type="component" value="Unassembled WGS sequence"/>
</dbReference>